<evidence type="ECO:0000313" key="2">
    <source>
        <dbReference type="Proteomes" id="UP000768646"/>
    </source>
</evidence>
<keyword evidence="2" id="KW-1185">Reference proteome</keyword>
<gene>
    <name evidence="1" type="ORF">PORY_002674</name>
</gene>
<protein>
    <submittedName>
        <fullName evidence="1">Uncharacterized protein</fullName>
    </submittedName>
</protein>
<name>A0ACB7C9A0_9ASCO</name>
<comment type="caution">
    <text evidence="1">The sequence shown here is derived from an EMBL/GenBank/DDBJ whole genome shotgun (WGS) entry which is preliminary data.</text>
</comment>
<organism evidence="1 2">
    <name type="scientific">Pneumocystis oryctolagi</name>
    <dbReference type="NCBI Taxonomy" id="42067"/>
    <lineage>
        <taxon>Eukaryota</taxon>
        <taxon>Fungi</taxon>
        <taxon>Dikarya</taxon>
        <taxon>Ascomycota</taxon>
        <taxon>Taphrinomycotina</taxon>
        <taxon>Pneumocystomycetes</taxon>
        <taxon>Pneumocystaceae</taxon>
        <taxon>Pneumocystis</taxon>
    </lineage>
</organism>
<proteinExistence type="predicted"/>
<dbReference type="EMBL" id="JABTEG010000014">
    <property type="protein sequence ID" value="KAG4303930.1"/>
    <property type="molecule type" value="Genomic_DNA"/>
</dbReference>
<accession>A0ACB7C9A0</accession>
<dbReference type="Proteomes" id="UP000768646">
    <property type="component" value="Unassembled WGS sequence"/>
</dbReference>
<sequence length="842" mass="97844">MMKAIGTIKQKANLLMLDLASSKNKKFQDIFRLPENEHLQYELTAEITFPCSQNQKTYQGNVYISTSFLCFVSNDKKSCSFAFPFSTIRKVERIKTKDYLFVLTIFTWHMMKIVISFVGVYHNCEAFCDYLKESLKSSSVSVKTLKPFLLSCFSEYMLMDKKVHQYPMPFTGLGSNPDFGYPGDSKKPHDANRMHLWKEYLQLFGRNLTLVRFPDFYKLVQVGLPNCLRGEIWELCSGSMLMRWLHINEYEKLQKKYQGQTNVSMEEIEKDLNRSLPEYPAYQTDEGKNALRRVLTTYSWKNPELGYCQAMNIIVATLLIYTTEEQAYWLLNTLCDNLLPGYYSTTMYGTLLDQRVFESLLEKTMPILWEHFLKSDVQLSLISLPWFLSLYINCMPLTFVLRVLDCFFLEGPKILFQIGLAILRLNGEKLLAANDDGSFVSILKKYFHTLDKPAYPNSPNLKYKNITRFQELMICALKEFNVITIELINKQREKYRNEILNNIEGFTKRTQLRSLHNTGHLTSTEISIIYDRFHSALFQKRIGLGSSNTYMNYTSFKIFLSGITSWSQENQISDQSYIEKDDVKKHNIVYETFAKSLFLKWDKSSSGSLTLQDIISGIAEFKFLDLMHSITYFFELYDSNNDGKVSKDEILKMSECLLFFMQKELDDIYLKSVSNFIKNCFAYSEKSYDMSYENTLSCMSKLDISNNLALNPTINVYITLPAFRIVILSDELLENFFATKFSSLLTINQISTNNAKQSSLRSVFDSLVIDGVRMANEVKKCVEDAQKELDNNIKSYNSYSLLSLKKEEIEMPKHIDKHILNGQCFENIPDISEEKRKNNDIL</sequence>
<reference evidence="1 2" key="1">
    <citation type="journal article" date="2021" name="Commun. Biol.">
        <title>Genomic insights into the host specific adaptation of the Pneumocystis genus.</title>
        <authorList>
            <person name="Cisse O.H."/>
            <person name="Ma L."/>
            <person name="Dekker J.P."/>
            <person name="Khil P.P."/>
            <person name="Youn J.-H."/>
            <person name="Brenchley J.M."/>
            <person name="Blair R."/>
            <person name="Pahar B."/>
            <person name="Chabe M."/>
            <person name="Van Rompay K.K.A."/>
            <person name="Keesler R."/>
            <person name="Sukura A."/>
            <person name="Hirsch V."/>
            <person name="Kutty G."/>
            <person name="Liu Y."/>
            <person name="Peng L."/>
            <person name="Chen J."/>
            <person name="Song J."/>
            <person name="Weissenbacher-Lang C."/>
            <person name="Xu J."/>
            <person name="Upham N.S."/>
            <person name="Stajich J.E."/>
            <person name="Cuomo C.A."/>
            <person name="Cushion M.T."/>
            <person name="Kovacs J.A."/>
        </authorList>
    </citation>
    <scope>NUCLEOTIDE SEQUENCE [LARGE SCALE GENOMIC DNA]</scope>
    <source>
        <strain evidence="1 2">RABM</strain>
    </source>
</reference>
<evidence type="ECO:0000313" key="1">
    <source>
        <dbReference type="EMBL" id="KAG4303930.1"/>
    </source>
</evidence>